<organism evidence="1 2">
    <name type="scientific">Alteromonas mediterranea</name>
    <dbReference type="NCBI Taxonomy" id="314275"/>
    <lineage>
        <taxon>Bacteria</taxon>
        <taxon>Pseudomonadati</taxon>
        <taxon>Pseudomonadota</taxon>
        <taxon>Gammaproteobacteria</taxon>
        <taxon>Alteromonadales</taxon>
        <taxon>Alteromonadaceae</taxon>
        <taxon>Alteromonas/Salinimonas group</taxon>
        <taxon>Alteromonas</taxon>
    </lineage>
</organism>
<accession>A0AAC8XP27</accession>
<protein>
    <submittedName>
        <fullName evidence="1">Uncharacterized protein</fullName>
    </submittedName>
</protein>
<evidence type="ECO:0000313" key="2">
    <source>
        <dbReference type="Proteomes" id="UP000061468"/>
    </source>
</evidence>
<name>A0AAC8XP27_9ALTE</name>
<reference evidence="1 2" key="1">
    <citation type="submission" date="2015-12" db="EMBL/GenBank/DDBJ databases">
        <title>Intraspecies pangenome expansion in the marine bacterium Alteromonas.</title>
        <authorList>
            <person name="Lopez-Perez M."/>
            <person name="Rodriguez-Valera F."/>
        </authorList>
    </citation>
    <scope>NUCLEOTIDE SEQUENCE [LARGE SCALE GENOMIC DNA]</scope>
    <source>
        <strain evidence="1 2">UM8</strain>
        <plasmid evidence="1 2">pAMEDUM8_300</plasmid>
    </source>
</reference>
<sequence length="418" mass="46461">MRGSMRGSMRVVKKYAIKEEPLTIEKLSADKTNLLTGKGGETQLLLKSLYGNWVVCSCEVPVTIKRFITSNTFFLATVKGRGRHKSSCPLFKIFSESSESDESPTKIANSYSFSVSANEAGGSKVSPSITGVSESVGKEDKLYTLVASLFSEANCGLFSSEQKSGFADERDRIISASRRFSIGGKSLFQYLHFGFGQLKNCKEDLNRKQHLWRGRNRPQALVLAHVDTILEEEHGWQIKVKDGWDVFLPSTITLTKLKGAYSLSKGPILVAMIISPVSDENNDEFGVTRCFAAPVVNGQGFMVVSSDRERTFAKIAIKCILEKKMGAKLKKPLFSIEIEGEKVIADFLVKHGNLETAFMIEKSETALSEYETPPNIKKLFSLYPSVERINYTSNTSNADFFCRSKAIIEKVLDELCLK</sequence>
<keyword evidence="1" id="KW-0614">Plasmid</keyword>
<evidence type="ECO:0000313" key="1">
    <source>
        <dbReference type="EMBL" id="AMJ80895.1"/>
    </source>
</evidence>
<gene>
    <name evidence="1" type="ORF">AV942_21185</name>
</gene>
<geneLocation type="plasmid" evidence="1 2">
    <name>pAMEDUM8_300</name>
</geneLocation>
<dbReference type="AlphaFoldDB" id="A0AAC8XP27"/>
<dbReference type="EMBL" id="CP013929">
    <property type="protein sequence ID" value="AMJ80895.1"/>
    <property type="molecule type" value="Genomic_DNA"/>
</dbReference>
<dbReference type="Proteomes" id="UP000061468">
    <property type="component" value="Plasmid pAMEDUM8_300"/>
</dbReference>
<proteinExistence type="predicted"/>